<name>A0A9N9HK74_9GLOM</name>
<organism evidence="1 2">
    <name type="scientific">Racocetra fulgida</name>
    <dbReference type="NCBI Taxonomy" id="60492"/>
    <lineage>
        <taxon>Eukaryota</taxon>
        <taxon>Fungi</taxon>
        <taxon>Fungi incertae sedis</taxon>
        <taxon>Mucoromycota</taxon>
        <taxon>Glomeromycotina</taxon>
        <taxon>Glomeromycetes</taxon>
        <taxon>Diversisporales</taxon>
        <taxon>Gigasporaceae</taxon>
        <taxon>Racocetra</taxon>
    </lineage>
</organism>
<sequence>NLISKIKENKAKIINILHGGRGTSAYLHKETKELQEKLSDYKKLEQYLPKARIALTQILNTKKSFADYKQRKFLYEEDNNKICEGAYKILNSMKEDNYLGAFVANLSLIELEKNIAEIQKSTQRLSHSTFN</sequence>
<comment type="caution">
    <text evidence="1">The sequence shown here is derived from an EMBL/GenBank/DDBJ whole genome shotgun (WGS) entry which is preliminary data.</text>
</comment>
<dbReference type="Proteomes" id="UP000789396">
    <property type="component" value="Unassembled WGS sequence"/>
</dbReference>
<proteinExistence type="predicted"/>
<gene>
    <name evidence="1" type="ORF">RFULGI_LOCUS9685</name>
</gene>
<dbReference type="EMBL" id="CAJVPZ010017853">
    <property type="protein sequence ID" value="CAG8682855.1"/>
    <property type="molecule type" value="Genomic_DNA"/>
</dbReference>
<protein>
    <submittedName>
        <fullName evidence="1">19989_t:CDS:1</fullName>
    </submittedName>
</protein>
<evidence type="ECO:0000313" key="2">
    <source>
        <dbReference type="Proteomes" id="UP000789396"/>
    </source>
</evidence>
<dbReference type="AlphaFoldDB" id="A0A9N9HK74"/>
<keyword evidence="2" id="KW-1185">Reference proteome</keyword>
<feature type="non-terminal residue" evidence="1">
    <location>
        <position position="131"/>
    </location>
</feature>
<reference evidence="1" key="1">
    <citation type="submission" date="2021-06" db="EMBL/GenBank/DDBJ databases">
        <authorList>
            <person name="Kallberg Y."/>
            <person name="Tangrot J."/>
            <person name="Rosling A."/>
        </authorList>
    </citation>
    <scope>NUCLEOTIDE SEQUENCE</scope>
    <source>
        <strain evidence="1">IN212</strain>
    </source>
</reference>
<evidence type="ECO:0000313" key="1">
    <source>
        <dbReference type="EMBL" id="CAG8682855.1"/>
    </source>
</evidence>
<accession>A0A9N9HK74</accession>